<organism evidence="1 2">
    <name type="scientific">Nocardia transvalensis</name>
    <dbReference type="NCBI Taxonomy" id="37333"/>
    <lineage>
        <taxon>Bacteria</taxon>
        <taxon>Bacillati</taxon>
        <taxon>Actinomycetota</taxon>
        <taxon>Actinomycetes</taxon>
        <taxon>Mycobacteriales</taxon>
        <taxon>Nocardiaceae</taxon>
        <taxon>Nocardia</taxon>
    </lineage>
</organism>
<protein>
    <submittedName>
        <fullName evidence="1">Uncharacterized protein</fullName>
    </submittedName>
</protein>
<accession>A0A7W9PF68</accession>
<evidence type="ECO:0000313" key="2">
    <source>
        <dbReference type="Proteomes" id="UP000540412"/>
    </source>
</evidence>
<dbReference type="EMBL" id="JACHIT010000001">
    <property type="protein sequence ID" value="MBB5915022.1"/>
    <property type="molecule type" value="Genomic_DNA"/>
</dbReference>
<dbReference type="Proteomes" id="UP000540412">
    <property type="component" value="Unassembled WGS sequence"/>
</dbReference>
<evidence type="ECO:0000313" key="1">
    <source>
        <dbReference type="EMBL" id="MBB5915022.1"/>
    </source>
</evidence>
<proteinExistence type="predicted"/>
<comment type="caution">
    <text evidence="1">The sequence shown here is derived from an EMBL/GenBank/DDBJ whole genome shotgun (WGS) entry which is preliminary data.</text>
</comment>
<sequence>MDKTTGRLPQRMVNVDFGGAMHPAITYTARPDVIVRLLRALRNWNPDYCVEVESVGVDENVPPLPLWRLRAWTN</sequence>
<dbReference type="AlphaFoldDB" id="A0A7W9PF68"/>
<name>A0A7W9PF68_9NOCA</name>
<keyword evidence="2" id="KW-1185">Reference proteome</keyword>
<gene>
    <name evidence="1" type="ORF">BJY24_003889</name>
</gene>
<dbReference type="RefSeq" id="WP_157185403.1">
    <property type="nucleotide sequence ID" value="NZ_JACHIT010000001.1"/>
</dbReference>
<reference evidence="1 2" key="1">
    <citation type="submission" date="2020-08" db="EMBL/GenBank/DDBJ databases">
        <title>Sequencing the genomes of 1000 actinobacteria strains.</title>
        <authorList>
            <person name="Klenk H.-P."/>
        </authorList>
    </citation>
    <scope>NUCLEOTIDE SEQUENCE [LARGE SCALE GENOMIC DNA]</scope>
    <source>
        <strain evidence="1 2">DSM 43582</strain>
    </source>
</reference>